<evidence type="ECO:0000313" key="5">
    <source>
        <dbReference type="EMBL" id="PWR72182.1"/>
    </source>
</evidence>
<evidence type="ECO:0000256" key="1">
    <source>
        <dbReference type="ARBA" id="ARBA00023015"/>
    </source>
</evidence>
<dbReference type="RefSeq" id="WP_109968671.1">
    <property type="nucleotide sequence ID" value="NZ_CP176093.1"/>
</dbReference>
<dbReference type="AlphaFoldDB" id="A0A2V2MWB3"/>
<evidence type="ECO:0000313" key="6">
    <source>
        <dbReference type="Proteomes" id="UP000245657"/>
    </source>
</evidence>
<feature type="domain" description="HTH marR-type" evidence="4">
    <location>
        <begin position="1"/>
        <end position="142"/>
    </location>
</feature>
<dbReference type="SMART" id="SM00347">
    <property type="entry name" value="HTH_MARR"/>
    <property type="match status" value="1"/>
</dbReference>
<accession>A0A2V2MWB3</accession>
<organism evidence="5 6">
    <name type="scientific">Methanospirillum lacunae</name>
    <dbReference type="NCBI Taxonomy" id="668570"/>
    <lineage>
        <taxon>Archaea</taxon>
        <taxon>Methanobacteriati</taxon>
        <taxon>Methanobacteriota</taxon>
        <taxon>Stenosarchaea group</taxon>
        <taxon>Methanomicrobia</taxon>
        <taxon>Methanomicrobiales</taxon>
        <taxon>Methanospirillaceae</taxon>
        <taxon>Methanospirillum</taxon>
    </lineage>
</organism>
<gene>
    <name evidence="5" type="ORF">DK846_09355</name>
</gene>
<comment type="caution">
    <text evidence="5">The sequence shown here is derived from an EMBL/GenBank/DDBJ whole genome shotgun (WGS) entry which is preliminary data.</text>
</comment>
<dbReference type="PANTHER" id="PTHR42756">
    <property type="entry name" value="TRANSCRIPTIONAL REGULATOR, MARR"/>
    <property type="match status" value="1"/>
</dbReference>
<evidence type="ECO:0000256" key="3">
    <source>
        <dbReference type="ARBA" id="ARBA00023163"/>
    </source>
</evidence>
<keyword evidence="6" id="KW-1185">Reference proteome</keyword>
<evidence type="ECO:0000256" key="2">
    <source>
        <dbReference type="ARBA" id="ARBA00023125"/>
    </source>
</evidence>
<dbReference type="SUPFAM" id="SSF46785">
    <property type="entry name" value="Winged helix' DNA-binding domain"/>
    <property type="match status" value="1"/>
</dbReference>
<evidence type="ECO:0000259" key="4">
    <source>
        <dbReference type="PROSITE" id="PS50995"/>
    </source>
</evidence>
<keyword evidence="3" id="KW-0804">Transcription</keyword>
<dbReference type="InterPro" id="IPR036388">
    <property type="entry name" value="WH-like_DNA-bd_sf"/>
</dbReference>
<dbReference type="PRINTS" id="PR00598">
    <property type="entry name" value="HTHMARR"/>
</dbReference>
<dbReference type="GeneID" id="97547946"/>
<proteinExistence type="predicted"/>
<name>A0A2V2MWB3_9EURY</name>
<keyword evidence="1" id="KW-0805">Transcription regulation</keyword>
<keyword evidence="2" id="KW-0238">DNA-binding</keyword>
<reference evidence="5 6" key="1">
    <citation type="submission" date="2018-05" db="EMBL/GenBank/DDBJ databases">
        <title>Draft genome of Methanospirillum lacunae Ki8-1.</title>
        <authorList>
            <person name="Dueholm M.S."/>
            <person name="Nielsen P.H."/>
            <person name="Bakmann L.F."/>
            <person name="Otzen D.E."/>
        </authorList>
    </citation>
    <scope>NUCLEOTIDE SEQUENCE [LARGE SCALE GENOMIC DNA]</scope>
    <source>
        <strain evidence="5 6">Ki8-1</strain>
    </source>
</reference>
<dbReference type="GO" id="GO:0003700">
    <property type="term" value="F:DNA-binding transcription factor activity"/>
    <property type="evidence" value="ECO:0007669"/>
    <property type="project" value="InterPro"/>
</dbReference>
<protein>
    <recommendedName>
        <fullName evidence="4">HTH marR-type domain-containing protein</fullName>
    </recommendedName>
</protein>
<dbReference type="Gene3D" id="1.10.10.10">
    <property type="entry name" value="Winged helix-like DNA-binding domain superfamily/Winged helix DNA-binding domain"/>
    <property type="match status" value="1"/>
</dbReference>
<dbReference type="PANTHER" id="PTHR42756:SF1">
    <property type="entry name" value="TRANSCRIPTIONAL REPRESSOR OF EMRAB OPERON"/>
    <property type="match status" value="1"/>
</dbReference>
<dbReference type="Proteomes" id="UP000245657">
    <property type="component" value="Unassembled WGS sequence"/>
</dbReference>
<dbReference type="PROSITE" id="PS50995">
    <property type="entry name" value="HTH_MARR_2"/>
    <property type="match status" value="1"/>
</dbReference>
<sequence>MISQEENIQDVAANEIMSLFIDVHTIMMLTAPDITGMQEAKIRLLGLLEMTGSQSMTELCNQMFISKPYMTRLVDSLVSEGSVERHPDVKDRRVINISMTEKGKEYLCNMLMELRNRMKSFLSEFSSTDLETISKASTELHRTISKNPRVKNQGTWSFYNAQNLKEK</sequence>
<dbReference type="EMBL" id="QGMY01000007">
    <property type="protein sequence ID" value="PWR72182.1"/>
    <property type="molecule type" value="Genomic_DNA"/>
</dbReference>
<dbReference type="InterPro" id="IPR036390">
    <property type="entry name" value="WH_DNA-bd_sf"/>
</dbReference>
<dbReference type="Pfam" id="PF12802">
    <property type="entry name" value="MarR_2"/>
    <property type="match status" value="1"/>
</dbReference>
<dbReference type="GO" id="GO:0003677">
    <property type="term" value="F:DNA binding"/>
    <property type="evidence" value="ECO:0007669"/>
    <property type="project" value="UniProtKB-KW"/>
</dbReference>
<dbReference type="InterPro" id="IPR000835">
    <property type="entry name" value="HTH_MarR-typ"/>
</dbReference>
<dbReference type="OrthoDB" id="118086at2157"/>